<dbReference type="EMBL" id="VOFY01000024">
    <property type="protein sequence ID" value="KAA8579432.1"/>
    <property type="molecule type" value="Genomic_DNA"/>
</dbReference>
<gene>
    <name evidence="1" type="ORF">FQN60_006525</name>
</gene>
<protein>
    <submittedName>
        <fullName evidence="1">Uncharacterized protein</fullName>
    </submittedName>
</protein>
<evidence type="ECO:0000313" key="2">
    <source>
        <dbReference type="Proteomes" id="UP000327493"/>
    </source>
</evidence>
<comment type="caution">
    <text evidence="1">The sequence shown here is derived from an EMBL/GenBank/DDBJ whole genome shotgun (WGS) entry which is preliminary data.</text>
</comment>
<dbReference type="AlphaFoldDB" id="A0A5J5CCF5"/>
<organism evidence="1 2">
    <name type="scientific">Etheostoma spectabile</name>
    <name type="common">orangethroat darter</name>
    <dbReference type="NCBI Taxonomy" id="54343"/>
    <lineage>
        <taxon>Eukaryota</taxon>
        <taxon>Metazoa</taxon>
        <taxon>Chordata</taxon>
        <taxon>Craniata</taxon>
        <taxon>Vertebrata</taxon>
        <taxon>Euteleostomi</taxon>
        <taxon>Actinopterygii</taxon>
        <taxon>Neopterygii</taxon>
        <taxon>Teleostei</taxon>
        <taxon>Neoteleostei</taxon>
        <taxon>Acanthomorphata</taxon>
        <taxon>Eupercaria</taxon>
        <taxon>Perciformes</taxon>
        <taxon>Percoidei</taxon>
        <taxon>Percidae</taxon>
        <taxon>Etheostomatinae</taxon>
        <taxon>Etheostoma</taxon>
    </lineage>
</organism>
<proteinExistence type="predicted"/>
<sequence length="51" mass="5917">MPNPPPPTVSQMLKGPSWFPFRWSVRQRHQHITGYFSNIGTSLCTCHSKKF</sequence>
<keyword evidence="2" id="KW-1185">Reference proteome</keyword>
<reference evidence="1 2" key="1">
    <citation type="submission" date="2019-08" db="EMBL/GenBank/DDBJ databases">
        <title>A chromosome-level genome assembly, high-density linkage maps, and genome scans reveal the genomic architecture of hybrid incompatibilities underlying speciation via character displacement in darters (Percidae: Etheostominae).</title>
        <authorList>
            <person name="Moran R.L."/>
            <person name="Catchen J.M."/>
            <person name="Fuller R.C."/>
        </authorList>
    </citation>
    <scope>NUCLEOTIDE SEQUENCE [LARGE SCALE GENOMIC DNA]</scope>
    <source>
        <strain evidence="1">EspeVRDwgs_2016</strain>
        <tissue evidence="1">Muscle</tissue>
    </source>
</reference>
<name>A0A5J5CCF5_9PERO</name>
<dbReference type="Proteomes" id="UP000327493">
    <property type="component" value="Chromosome 24"/>
</dbReference>
<evidence type="ECO:0000313" key="1">
    <source>
        <dbReference type="EMBL" id="KAA8579432.1"/>
    </source>
</evidence>
<accession>A0A5J5CCF5</accession>